<organism evidence="1 2">
    <name type="scientific">Catharanthus roseus</name>
    <name type="common">Madagascar periwinkle</name>
    <name type="synonym">Vinca rosea</name>
    <dbReference type="NCBI Taxonomy" id="4058"/>
    <lineage>
        <taxon>Eukaryota</taxon>
        <taxon>Viridiplantae</taxon>
        <taxon>Streptophyta</taxon>
        <taxon>Embryophyta</taxon>
        <taxon>Tracheophyta</taxon>
        <taxon>Spermatophyta</taxon>
        <taxon>Magnoliopsida</taxon>
        <taxon>eudicotyledons</taxon>
        <taxon>Gunneridae</taxon>
        <taxon>Pentapetalae</taxon>
        <taxon>asterids</taxon>
        <taxon>lamiids</taxon>
        <taxon>Gentianales</taxon>
        <taxon>Apocynaceae</taxon>
        <taxon>Rauvolfioideae</taxon>
        <taxon>Vinceae</taxon>
        <taxon>Catharanthinae</taxon>
        <taxon>Catharanthus</taxon>
    </lineage>
</organism>
<comment type="caution">
    <text evidence="1">The sequence shown here is derived from an EMBL/GenBank/DDBJ whole genome shotgun (WGS) entry which is preliminary data.</text>
</comment>
<accession>A0ACC0B1G5</accession>
<gene>
    <name evidence="1" type="ORF">M9H77_16320</name>
</gene>
<proteinExistence type="predicted"/>
<name>A0ACC0B1G5_CATRO</name>
<dbReference type="Proteomes" id="UP001060085">
    <property type="component" value="Linkage Group LG04"/>
</dbReference>
<sequence>MRGFDLKQLTLWYQGFLAYLRFRLHLKLVEEKNPSAQRHVIKQRRLASRSLVEEVVAWIPVEGEQILENEGSNYNANEESGHNRNEEFDQHANEESDHKRNAEFEKPEEVIEILPNEQPDQGEEGWILQSIGKKWRGFKAACKAEYCDPASPMATQIAHRPPRVLNDQWKQLLEY</sequence>
<dbReference type="EMBL" id="CM044704">
    <property type="protein sequence ID" value="KAI5666467.1"/>
    <property type="molecule type" value="Genomic_DNA"/>
</dbReference>
<reference evidence="2" key="1">
    <citation type="journal article" date="2023" name="Nat. Plants">
        <title>Single-cell RNA sequencing provides a high-resolution roadmap for understanding the multicellular compartmentation of specialized metabolism.</title>
        <authorList>
            <person name="Sun S."/>
            <person name="Shen X."/>
            <person name="Li Y."/>
            <person name="Li Y."/>
            <person name="Wang S."/>
            <person name="Li R."/>
            <person name="Zhang H."/>
            <person name="Shen G."/>
            <person name="Guo B."/>
            <person name="Wei J."/>
            <person name="Xu J."/>
            <person name="St-Pierre B."/>
            <person name="Chen S."/>
            <person name="Sun C."/>
        </authorList>
    </citation>
    <scope>NUCLEOTIDE SEQUENCE [LARGE SCALE GENOMIC DNA]</scope>
</reference>
<protein>
    <submittedName>
        <fullName evidence="1">Uncharacterized protein</fullName>
    </submittedName>
</protein>
<keyword evidence="2" id="KW-1185">Reference proteome</keyword>
<evidence type="ECO:0000313" key="2">
    <source>
        <dbReference type="Proteomes" id="UP001060085"/>
    </source>
</evidence>
<evidence type="ECO:0000313" key="1">
    <source>
        <dbReference type="EMBL" id="KAI5666467.1"/>
    </source>
</evidence>